<dbReference type="PRINTS" id="PR00502">
    <property type="entry name" value="NUDIXFAMILY"/>
</dbReference>
<evidence type="ECO:0000313" key="6">
    <source>
        <dbReference type="EMBL" id="MCK9798212.1"/>
    </source>
</evidence>
<dbReference type="InterPro" id="IPR000086">
    <property type="entry name" value="NUDIX_hydrolase_dom"/>
</dbReference>
<evidence type="ECO:0000256" key="3">
    <source>
        <dbReference type="ARBA" id="ARBA00022842"/>
    </source>
</evidence>
<evidence type="ECO:0000256" key="1">
    <source>
        <dbReference type="ARBA" id="ARBA00001946"/>
    </source>
</evidence>
<evidence type="ECO:0000256" key="4">
    <source>
        <dbReference type="RuleBase" id="RU003476"/>
    </source>
</evidence>
<sequence length="149" mass="17147">MRERQSARWLVLNPDRALLLFHFRHHDDALAGRSYWATPGGGVEPGESFEAAAIRELWEETGLRIEHAGASVGERSFPMLLPSGEKVRSVERYYLLQVSDARLSREQWTVEEQRVMADHRWWSRAELEATHDTVYPLGLLEMLEQAGAF</sequence>
<proteinExistence type="inferred from homology"/>
<evidence type="ECO:0000259" key="5">
    <source>
        <dbReference type="PROSITE" id="PS51462"/>
    </source>
</evidence>
<dbReference type="GO" id="GO:0016787">
    <property type="term" value="F:hydrolase activity"/>
    <property type="evidence" value="ECO:0007669"/>
    <property type="project" value="UniProtKB-KW"/>
</dbReference>
<dbReference type="Gene3D" id="3.90.79.10">
    <property type="entry name" value="Nucleoside Triphosphate Pyrophosphohydrolase"/>
    <property type="match status" value="1"/>
</dbReference>
<evidence type="ECO:0000256" key="2">
    <source>
        <dbReference type="ARBA" id="ARBA00022801"/>
    </source>
</evidence>
<reference evidence="6 7" key="1">
    <citation type="journal article" date="2022" name="Int. J. Syst. Evol. Microbiol.">
        <title>Pseudomonas aegrilactucae sp. nov. and Pseudomonas morbosilactucae sp. nov., pathogens causing bacterial rot of lettuce in Japan.</title>
        <authorList>
            <person name="Sawada H."/>
            <person name="Fujikawa T."/>
            <person name="Satou M."/>
        </authorList>
    </citation>
    <scope>NUCLEOTIDE SEQUENCE [LARGE SCALE GENOMIC DNA]</scope>
    <source>
        <strain evidence="6 7">MAFF 302030</strain>
    </source>
</reference>
<dbReference type="CDD" id="cd04685">
    <property type="entry name" value="NUDIX_Hydrolase"/>
    <property type="match status" value="1"/>
</dbReference>
<dbReference type="InterPro" id="IPR020476">
    <property type="entry name" value="Nudix_hydrolase"/>
</dbReference>
<dbReference type="AlphaFoldDB" id="A0A9X1YW15"/>
<comment type="similarity">
    <text evidence="4">Belongs to the Nudix hydrolase family.</text>
</comment>
<dbReference type="SUPFAM" id="SSF55811">
    <property type="entry name" value="Nudix"/>
    <property type="match status" value="1"/>
</dbReference>
<protein>
    <submittedName>
        <fullName evidence="6">NUDIX domain-containing protein</fullName>
    </submittedName>
</protein>
<keyword evidence="3" id="KW-0460">Magnesium</keyword>
<reference evidence="6 7" key="2">
    <citation type="journal article" date="2023" name="Plant Pathol.">
        <title>Dismantling and reorganizing Pseudomonas marginalis sensu#lato.</title>
        <authorList>
            <person name="Sawada H."/>
            <person name="Fujikawa T."/>
            <person name="Satou M."/>
        </authorList>
    </citation>
    <scope>NUCLEOTIDE SEQUENCE [LARGE SCALE GENOMIC DNA]</scope>
    <source>
        <strain evidence="6 7">MAFF 302030</strain>
    </source>
</reference>
<dbReference type="PROSITE" id="PS51462">
    <property type="entry name" value="NUDIX"/>
    <property type="match status" value="1"/>
</dbReference>
<dbReference type="InterPro" id="IPR020084">
    <property type="entry name" value="NUDIX_hydrolase_CS"/>
</dbReference>
<keyword evidence="2 4" id="KW-0378">Hydrolase</keyword>
<dbReference type="Pfam" id="PF00293">
    <property type="entry name" value="NUDIX"/>
    <property type="match status" value="1"/>
</dbReference>
<dbReference type="PANTHER" id="PTHR43046">
    <property type="entry name" value="GDP-MANNOSE MANNOSYL HYDROLASE"/>
    <property type="match status" value="1"/>
</dbReference>
<dbReference type="PROSITE" id="PS00893">
    <property type="entry name" value="NUDIX_BOX"/>
    <property type="match status" value="1"/>
</dbReference>
<gene>
    <name evidence="6" type="ORF">M1B34_10885</name>
</gene>
<accession>A0A9X1YW15</accession>
<name>A0A9X1YW15_9PSED</name>
<evidence type="ECO:0000313" key="7">
    <source>
        <dbReference type="Proteomes" id="UP001155059"/>
    </source>
</evidence>
<comment type="caution">
    <text evidence="6">The sequence shown here is derived from an EMBL/GenBank/DDBJ whole genome shotgun (WGS) entry which is preliminary data.</text>
</comment>
<dbReference type="Proteomes" id="UP001155059">
    <property type="component" value="Unassembled WGS sequence"/>
</dbReference>
<dbReference type="EMBL" id="JALQCW010000022">
    <property type="protein sequence ID" value="MCK9798212.1"/>
    <property type="molecule type" value="Genomic_DNA"/>
</dbReference>
<dbReference type="RefSeq" id="WP_268265133.1">
    <property type="nucleotide sequence ID" value="NZ_JALQCW010000022.1"/>
</dbReference>
<comment type="cofactor">
    <cofactor evidence="1">
        <name>Mg(2+)</name>
        <dbReference type="ChEBI" id="CHEBI:18420"/>
    </cofactor>
</comment>
<feature type="domain" description="Nudix hydrolase" evidence="5">
    <location>
        <begin position="1"/>
        <end position="143"/>
    </location>
</feature>
<organism evidence="6 7">
    <name type="scientific">Pseudomonas morbosilactucae</name>
    <dbReference type="NCBI Taxonomy" id="2938197"/>
    <lineage>
        <taxon>Bacteria</taxon>
        <taxon>Pseudomonadati</taxon>
        <taxon>Pseudomonadota</taxon>
        <taxon>Gammaproteobacteria</taxon>
        <taxon>Pseudomonadales</taxon>
        <taxon>Pseudomonadaceae</taxon>
        <taxon>Pseudomonas</taxon>
    </lineage>
</organism>
<dbReference type="PANTHER" id="PTHR43046:SF12">
    <property type="entry name" value="GDP-MANNOSE MANNOSYL HYDROLASE"/>
    <property type="match status" value="1"/>
</dbReference>
<dbReference type="InterPro" id="IPR015797">
    <property type="entry name" value="NUDIX_hydrolase-like_dom_sf"/>
</dbReference>